<feature type="transmembrane region" description="Helical" evidence="6">
    <location>
        <begin position="6"/>
        <end position="30"/>
    </location>
</feature>
<feature type="non-terminal residue" evidence="7">
    <location>
        <position position="1"/>
    </location>
</feature>
<sequence>KTYPFVMVKVILMNFVAIHTTTMTLASLMYEVTKHQEYIQPLREEIETVIAAEGWSEGSVRKMWKLEVLMSRKALKGFSFRNGMTIPAGSIVNVPYLPPGKCFFIPQSFGSFRFERTCSQEGEEHKHQHVTAAVDYILFGQGRHGW</sequence>
<dbReference type="OrthoDB" id="1844152at2759"/>
<evidence type="ECO:0000256" key="5">
    <source>
        <dbReference type="ARBA" id="ARBA00023004"/>
    </source>
</evidence>
<evidence type="ECO:0000313" key="7">
    <source>
        <dbReference type="EMBL" id="KIL58726.1"/>
    </source>
</evidence>
<keyword evidence="6" id="KW-1133">Transmembrane helix</keyword>
<evidence type="ECO:0000256" key="2">
    <source>
        <dbReference type="ARBA" id="ARBA00010617"/>
    </source>
</evidence>
<accession>A0A0C2WPS8</accession>
<gene>
    <name evidence="7" type="ORF">M378DRAFT_86093</name>
</gene>
<dbReference type="EMBL" id="KN818331">
    <property type="protein sequence ID" value="KIL58726.1"/>
    <property type="molecule type" value="Genomic_DNA"/>
</dbReference>
<comment type="similarity">
    <text evidence="2">Belongs to the cytochrome P450 family.</text>
</comment>
<keyword evidence="5" id="KW-0408">Iron</keyword>
<keyword evidence="6" id="KW-0812">Transmembrane</keyword>
<keyword evidence="4" id="KW-0560">Oxidoreductase</keyword>
<dbReference type="Proteomes" id="UP000054549">
    <property type="component" value="Unassembled WGS sequence"/>
</dbReference>
<dbReference type="HOGENOM" id="CLU_022195_4_1_1"/>
<evidence type="ECO:0000256" key="4">
    <source>
        <dbReference type="ARBA" id="ARBA00023002"/>
    </source>
</evidence>
<evidence type="ECO:0000313" key="8">
    <source>
        <dbReference type="Proteomes" id="UP000054549"/>
    </source>
</evidence>
<dbReference type="PANTHER" id="PTHR46206">
    <property type="entry name" value="CYTOCHROME P450"/>
    <property type="match status" value="1"/>
</dbReference>
<dbReference type="AlphaFoldDB" id="A0A0C2WPS8"/>
<dbReference type="InterPro" id="IPR036396">
    <property type="entry name" value="Cyt_P450_sf"/>
</dbReference>
<dbReference type="InParanoid" id="A0A0C2WPS8"/>
<evidence type="ECO:0008006" key="9">
    <source>
        <dbReference type="Google" id="ProtNLM"/>
    </source>
</evidence>
<keyword evidence="3" id="KW-0479">Metal-binding</keyword>
<dbReference type="GO" id="GO:0020037">
    <property type="term" value="F:heme binding"/>
    <property type="evidence" value="ECO:0007669"/>
    <property type="project" value="InterPro"/>
</dbReference>
<dbReference type="STRING" id="946122.A0A0C2WPS8"/>
<dbReference type="GO" id="GO:0005506">
    <property type="term" value="F:iron ion binding"/>
    <property type="evidence" value="ECO:0007669"/>
    <property type="project" value="InterPro"/>
</dbReference>
<dbReference type="GO" id="GO:0004497">
    <property type="term" value="F:monooxygenase activity"/>
    <property type="evidence" value="ECO:0007669"/>
    <property type="project" value="InterPro"/>
</dbReference>
<comment type="cofactor">
    <cofactor evidence="1">
        <name>heme</name>
        <dbReference type="ChEBI" id="CHEBI:30413"/>
    </cofactor>
</comment>
<dbReference type="Pfam" id="PF00067">
    <property type="entry name" value="p450"/>
    <property type="match status" value="1"/>
</dbReference>
<protein>
    <recommendedName>
        <fullName evidence="9">Cytochrome P450</fullName>
    </recommendedName>
</protein>
<evidence type="ECO:0000256" key="1">
    <source>
        <dbReference type="ARBA" id="ARBA00001971"/>
    </source>
</evidence>
<keyword evidence="6" id="KW-0472">Membrane</keyword>
<keyword evidence="8" id="KW-1185">Reference proteome</keyword>
<proteinExistence type="inferred from homology"/>
<evidence type="ECO:0000256" key="3">
    <source>
        <dbReference type="ARBA" id="ARBA00022723"/>
    </source>
</evidence>
<name>A0A0C2WPS8_AMAMK</name>
<dbReference type="GO" id="GO:0016705">
    <property type="term" value="F:oxidoreductase activity, acting on paired donors, with incorporation or reduction of molecular oxygen"/>
    <property type="evidence" value="ECO:0007669"/>
    <property type="project" value="InterPro"/>
</dbReference>
<reference evidence="7 8" key="1">
    <citation type="submission" date="2014-04" db="EMBL/GenBank/DDBJ databases">
        <title>Evolutionary Origins and Diversification of the Mycorrhizal Mutualists.</title>
        <authorList>
            <consortium name="DOE Joint Genome Institute"/>
            <consortium name="Mycorrhizal Genomics Consortium"/>
            <person name="Kohler A."/>
            <person name="Kuo A."/>
            <person name="Nagy L.G."/>
            <person name="Floudas D."/>
            <person name="Copeland A."/>
            <person name="Barry K.W."/>
            <person name="Cichocki N."/>
            <person name="Veneault-Fourrey C."/>
            <person name="LaButti K."/>
            <person name="Lindquist E.A."/>
            <person name="Lipzen A."/>
            <person name="Lundell T."/>
            <person name="Morin E."/>
            <person name="Murat C."/>
            <person name="Riley R."/>
            <person name="Ohm R."/>
            <person name="Sun H."/>
            <person name="Tunlid A."/>
            <person name="Henrissat B."/>
            <person name="Grigoriev I.V."/>
            <person name="Hibbett D.S."/>
            <person name="Martin F."/>
        </authorList>
    </citation>
    <scope>NUCLEOTIDE SEQUENCE [LARGE SCALE GENOMIC DNA]</scope>
    <source>
        <strain evidence="7 8">Koide BX008</strain>
    </source>
</reference>
<organism evidence="7 8">
    <name type="scientific">Amanita muscaria (strain Koide BX008)</name>
    <dbReference type="NCBI Taxonomy" id="946122"/>
    <lineage>
        <taxon>Eukaryota</taxon>
        <taxon>Fungi</taxon>
        <taxon>Dikarya</taxon>
        <taxon>Basidiomycota</taxon>
        <taxon>Agaricomycotina</taxon>
        <taxon>Agaricomycetes</taxon>
        <taxon>Agaricomycetidae</taxon>
        <taxon>Agaricales</taxon>
        <taxon>Pluteineae</taxon>
        <taxon>Amanitaceae</taxon>
        <taxon>Amanita</taxon>
    </lineage>
</organism>
<evidence type="ECO:0000256" key="6">
    <source>
        <dbReference type="SAM" id="Phobius"/>
    </source>
</evidence>
<dbReference type="InterPro" id="IPR001128">
    <property type="entry name" value="Cyt_P450"/>
</dbReference>
<dbReference type="SUPFAM" id="SSF48264">
    <property type="entry name" value="Cytochrome P450"/>
    <property type="match status" value="1"/>
</dbReference>
<dbReference type="Gene3D" id="1.10.630.10">
    <property type="entry name" value="Cytochrome P450"/>
    <property type="match status" value="1"/>
</dbReference>